<dbReference type="SUPFAM" id="SSF55031">
    <property type="entry name" value="Bacterial exopeptidase dimerisation domain"/>
    <property type="match status" value="1"/>
</dbReference>
<dbReference type="InterPro" id="IPR050072">
    <property type="entry name" value="Peptidase_M20A"/>
</dbReference>
<reference evidence="6" key="1">
    <citation type="journal article" date="2019" name="Int. J. Syst. Evol. Microbiol.">
        <title>The Global Catalogue of Microorganisms (GCM) 10K type strain sequencing project: providing services to taxonomists for standard genome sequencing and annotation.</title>
        <authorList>
            <consortium name="The Broad Institute Genomics Platform"/>
            <consortium name="The Broad Institute Genome Sequencing Center for Infectious Disease"/>
            <person name="Wu L."/>
            <person name="Ma J."/>
        </authorList>
    </citation>
    <scope>NUCLEOTIDE SEQUENCE [LARGE SCALE GENOMIC DNA]</scope>
    <source>
        <strain evidence="6">JCM 18326</strain>
    </source>
</reference>
<dbReference type="Pfam" id="PF07687">
    <property type="entry name" value="M20_dimer"/>
    <property type="match status" value="1"/>
</dbReference>
<sequence>MNLFSEKQLIQEAIQLLKDLIAIPSLSREEDKTADLLQEFLTQKGIESTRKGNNVWAKNQHFSEEKPTYLLNSHHDTVKPNAQYTLDPFQPQVKDGKLYGLGSNDAGGPLVSLLATFLWFYGKKDLPFNLIIAMTAEEEISGREGIASIWEDLGKVDFAIVGEPTQMNLAIAEKGLMVLDCVAHGKAGHAAREEGINAIEKAMDAIHWFHTYSFMKESALLGPVKMTVTQIEAGSQHNVVPATCSFVVDVRTTDAYQNKEILELIKSCVDCEVNARSTRLNPSGVATDHPMVQAGVAIGMSTFGSVTLSDQALIPCPSVKIGPGDSARSHSADEYIYVNEIEEGIKRYIQWLGQITQ</sequence>
<organism evidence="5 6">
    <name type="scientific">Algivirga pacifica</name>
    <dbReference type="NCBI Taxonomy" id="1162670"/>
    <lineage>
        <taxon>Bacteria</taxon>
        <taxon>Pseudomonadati</taxon>
        <taxon>Bacteroidota</taxon>
        <taxon>Cytophagia</taxon>
        <taxon>Cytophagales</taxon>
        <taxon>Flammeovirgaceae</taxon>
        <taxon>Algivirga</taxon>
    </lineage>
</organism>
<accession>A0ABP9D8M2</accession>
<evidence type="ECO:0000256" key="2">
    <source>
        <dbReference type="ARBA" id="ARBA00022801"/>
    </source>
</evidence>
<dbReference type="InterPro" id="IPR011650">
    <property type="entry name" value="Peptidase_M20_dimer"/>
</dbReference>
<dbReference type="Gene3D" id="3.30.70.360">
    <property type="match status" value="1"/>
</dbReference>
<dbReference type="InterPro" id="IPR036264">
    <property type="entry name" value="Bact_exopeptidase_dim_dom"/>
</dbReference>
<dbReference type="SUPFAM" id="SSF53187">
    <property type="entry name" value="Zn-dependent exopeptidases"/>
    <property type="match status" value="1"/>
</dbReference>
<feature type="domain" description="Peptidase M20 dimerisation" evidence="4">
    <location>
        <begin position="171"/>
        <end position="270"/>
    </location>
</feature>
<evidence type="ECO:0000313" key="5">
    <source>
        <dbReference type="EMBL" id="GAA4834859.1"/>
    </source>
</evidence>
<proteinExistence type="predicted"/>
<dbReference type="PANTHER" id="PTHR43808:SF31">
    <property type="entry name" value="N-ACETYL-L-CITRULLINE DEACETYLASE"/>
    <property type="match status" value="1"/>
</dbReference>
<comment type="caution">
    <text evidence="5">The sequence shown here is derived from an EMBL/GenBank/DDBJ whole genome shotgun (WGS) entry which is preliminary data.</text>
</comment>
<name>A0ABP9D8M2_9BACT</name>
<dbReference type="PANTHER" id="PTHR43808">
    <property type="entry name" value="ACETYLORNITHINE DEACETYLASE"/>
    <property type="match status" value="1"/>
</dbReference>
<dbReference type="EMBL" id="BAABJX010000030">
    <property type="protein sequence ID" value="GAA4834859.1"/>
    <property type="molecule type" value="Genomic_DNA"/>
</dbReference>
<protein>
    <submittedName>
        <fullName evidence="5">M20 family metallo-hydrolase</fullName>
    </submittedName>
</protein>
<keyword evidence="1" id="KW-0479">Metal-binding</keyword>
<dbReference type="Pfam" id="PF01546">
    <property type="entry name" value="Peptidase_M20"/>
    <property type="match status" value="1"/>
</dbReference>
<dbReference type="InterPro" id="IPR002933">
    <property type="entry name" value="Peptidase_M20"/>
</dbReference>
<keyword evidence="3" id="KW-0170">Cobalt</keyword>
<evidence type="ECO:0000313" key="6">
    <source>
        <dbReference type="Proteomes" id="UP001500298"/>
    </source>
</evidence>
<keyword evidence="6" id="KW-1185">Reference proteome</keyword>
<evidence type="ECO:0000256" key="1">
    <source>
        <dbReference type="ARBA" id="ARBA00022723"/>
    </source>
</evidence>
<evidence type="ECO:0000256" key="3">
    <source>
        <dbReference type="ARBA" id="ARBA00023285"/>
    </source>
</evidence>
<dbReference type="Gene3D" id="3.40.630.10">
    <property type="entry name" value="Zn peptidases"/>
    <property type="match status" value="1"/>
</dbReference>
<dbReference type="Proteomes" id="UP001500298">
    <property type="component" value="Unassembled WGS sequence"/>
</dbReference>
<gene>
    <name evidence="5" type="ORF">GCM10023331_20110</name>
</gene>
<evidence type="ECO:0000259" key="4">
    <source>
        <dbReference type="Pfam" id="PF07687"/>
    </source>
</evidence>
<dbReference type="RefSeq" id="WP_345371455.1">
    <property type="nucleotide sequence ID" value="NZ_BAABJX010000030.1"/>
</dbReference>
<dbReference type="CDD" id="cd05651">
    <property type="entry name" value="M20_ArgE_DapE-like"/>
    <property type="match status" value="1"/>
</dbReference>
<keyword evidence="2" id="KW-0378">Hydrolase</keyword>